<dbReference type="InterPro" id="IPR026590">
    <property type="entry name" value="Ssirtuin_cat_dom"/>
</dbReference>
<dbReference type="PANTHER" id="PTHR11085">
    <property type="entry name" value="NAD-DEPENDENT PROTEIN DEACYLASE SIRTUIN-5, MITOCHONDRIAL-RELATED"/>
    <property type="match status" value="1"/>
</dbReference>
<feature type="binding site" evidence="7">
    <location>
        <position position="175"/>
    </location>
    <ligand>
        <name>Zn(2+)</name>
        <dbReference type="ChEBI" id="CHEBI:29105"/>
    </ligand>
</feature>
<organism evidence="9 10">
    <name type="scientific">Rotaria magnacalcarata</name>
    <dbReference type="NCBI Taxonomy" id="392030"/>
    <lineage>
        <taxon>Eukaryota</taxon>
        <taxon>Metazoa</taxon>
        <taxon>Spiralia</taxon>
        <taxon>Gnathifera</taxon>
        <taxon>Rotifera</taxon>
        <taxon>Eurotatoria</taxon>
        <taxon>Bdelloidea</taxon>
        <taxon>Philodinida</taxon>
        <taxon>Philodinidae</taxon>
        <taxon>Rotaria</taxon>
    </lineage>
</organism>
<dbReference type="PANTHER" id="PTHR11085:SF12">
    <property type="entry name" value="NAD-DEPENDENT PROTEIN DEACYLASE SIRTUIN-6"/>
    <property type="match status" value="1"/>
</dbReference>
<evidence type="ECO:0000256" key="4">
    <source>
        <dbReference type="ARBA" id="ARBA00022833"/>
    </source>
</evidence>
<name>A0A8S3HZ21_9BILA</name>
<keyword evidence="2" id="KW-0808">Transferase</keyword>
<gene>
    <name evidence="9" type="ORF">SMN809_LOCUS72504</name>
</gene>
<evidence type="ECO:0000313" key="9">
    <source>
        <dbReference type="EMBL" id="CAF5191793.1"/>
    </source>
</evidence>
<feature type="active site" description="Proton acceptor" evidence="7">
    <location>
        <position position="136"/>
    </location>
</feature>
<dbReference type="InterPro" id="IPR003000">
    <property type="entry name" value="Sirtuin"/>
</dbReference>
<dbReference type="InterPro" id="IPR050134">
    <property type="entry name" value="NAD-dep_sirtuin_deacylases"/>
</dbReference>
<dbReference type="GO" id="GO:0046872">
    <property type="term" value="F:metal ion binding"/>
    <property type="evidence" value="ECO:0007669"/>
    <property type="project" value="UniProtKB-KW"/>
</dbReference>
<keyword evidence="4 7" id="KW-0862">Zinc</keyword>
<evidence type="ECO:0000313" key="10">
    <source>
        <dbReference type="Proteomes" id="UP000676336"/>
    </source>
</evidence>
<evidence type="ECO:0000256" key="3">
    <source>
        <dbReference type="ARBA" id="ARBA00022723"/>
    </source>
</evidence>
<feature type="non-terminal residue" evidence="9">
    <location>
        <position position="249"/>
    </location>
</feature>
<evidence type="ECO:0000256" key="7">
    <source>
        <dbReference type="PROSITE-ProRule" id="PRU00236"/>
    </source>
</evidence>
<dbReference type="GO" id="GO:0070403">
    <property type="term" value="F:NAD+ binding"/>
    <property type="evidence" value="ECO:0007669"/>
    <property type="project" value="InterPro"/>
</dbReference>
<dbReference type="Pfam" id="PF02146">
    <property type="entry name" value="SIR2"/>
    <property type="match status" value="1"/>
</dbReference>
<feature type="binding site" evidence="7">
    <location>
        <position position="170"/>
    </location>
    <ligand>
        <name>Zn(2+)</name>
        <dbReference type="ChEBI" id="CHEBI:29105"/>
    </ligand>
</feature>
<evidence type="ECO:0000259" key="8">
    <source>
        <dbReference type="PROSITE" id="PS50305"/>
    </source>
</evidence>
<dbReference type="GO" id="GO:0017136">
    <property type="term" value="F:histone deacetylase activity, NAD-dependent"/>
    <property type="evidence" value="ECO:0007669"/>
    <property type="project" value="TreeGrafter"/>
</dbReference>
<evidence type="ECO:0000256" key="5">
    <source>
        <dbReference type="ARBA" id="ARBA00023027"/>
    </source>
</evidence>
<dbReference type="InterPro" id="IPR029035">
    <property type="entry name" value="DHS-like_NAD/FAD-binding_dom"/>
</dbReference>
<dbReference type="Proteomes" id="UP000676336">
    <property type="component" value="Unassembled WGS sequence"/>
</dbReference>
<dbReference type="GO" id="GO:0005634">
    <property type="term" value="C:nucleus"/>
    <property type="evidence" value="ECO:0007669"/>
    <property type="project" value="TreeGrafter"/>
</dbReference>
<evidence type="ECO:0000256" key="1">
    <source>
        <dbReference type="ARBA" id="ARBA00012928"/>
    </source>
</evidence>
<dbReference type="Gene3D" id="3.40.50.1220">
    <property type="entry name" value="TPP-binding domain"/>
    <property type="match status" value="1"/>
</dbReference>
<feature type="domain" description="Deacetylase sirtuin-type" evidence="8">
    <location>
        <begin position="18"/>
        <end position="249"/>
    </location>
</feature>
<dbReference type="EC" id="2.3.1.286" evidence="1"/>
<dbReference type="SUPFAM" id="SSF52467">
    <property type="entry name" value="DHS-like NAD/FAD-binding domain"/>
    <property type="match status" value="1"/>
</dbReference>
<dbReference type="GO" id="GO:0000122">
    <property type="term" value="P:negative regulation of transcription by RNA polymerase II"/>
    <property type="evidence" value="ECO:0007669"/>
    <property type="project" value="TreeGrafter"/>
</dbReference>
<comment type="similarity">
    <text evidence="6">Belongs to the sirtuin family. Class IV subfamily.</text>
</comment>
<reference evidence="9" key="1">
    <citation type="submission" date="2021-02" db="EMBL/GenBank/DDBJ databases">
        <authorList>
            <person name="Nowell W R."/>
        </authorList>
    </citation>
    <scope>NUCLEOTIDE SEQUENCE</scope>
</reference>
<keyword evidence="5" id="KW-0520">NAD</keyword>
<dbReference type="EMBL" id="CAJOBI010325849">
    <property type="protein sequence ID" value="CAF5191793.1"/>
    <property type="molecule type" value="Genomic_DNA"/>
</dbReference>
<dbReference type="AlphaFoldDB" id="A0A8S3HZ21"/>
<protein>
    <recommendedName>
        <fullName evidence="1">protein acetyllysine N-acetyltransferase</fullName>
        <ecNumber evidence="1">2.3.1.286</ecNumber>
    </recommendedName>
</protein>
<keyword evidence="3 7" id="KW-0479">Metal-binding</keyword>
<proteinExistence type="inferred from homology"/>
<evidence type="ECO:0000256" key="6">
    <source>
        <dbReference type="ARBA" id="ARBA00038170"/>
    </source>
</evidence>
<accession>A0A8S3HZ21</accession>
<feature type="binding site" evidence="7">
    <location>
        <position position="147"/>
    </location>
    <ligand>
        <name>Zn(2+)</name>
        <dbReference type="ChEBI" id="CHEBI:29105"/>
    </ligand>
</feature>
<dbReference type="GO" id="GO:0003714">
    <property type="term" value="F:transcription corepressor activity"/>
    <property type="evidence" value="ECO:0007669"/>
    <property type="project" value="TreeGrafter"/>
</dbReference>
<evidence type="ECO:0000256" key="2">
    <source>
        <dbReference type="ARBA" id="ARBA00022679"/>
    </source>
</evidence>
<dbReference type="PROSITE" id="PS50305">
    <property type="entry name" value="SIRTUIN"/>
    <property type="match status" value="1"/>
</dbReference>
<feature type="binding site" evidence="7">
    <location>
        <position position="144"/>
    </location>
    <ligand>
        <name>Zn(2+)</name>
        <dbReference type="ChEBI" id="CHEBI:29105"/>
    </ligand>
</feature>
<sequence length="249" mass="27376">MAHGLSDAEMKKEYFDAQDKLDDKLDKLAKWIKESKHFIIFTGAGVSTSTGIPDFRSAMDTVLPTGPGAWELRDNKTARSKKAVVVHDMQKAIPSLTHMALVELQRRGILKCLVSQNCDGLHLRSGMNPTCLAELHGNMNLEKCSNCGAKYLRDYDAAIGLLNHLTGRKCDKPECRGPLKDSIINFGENLPAEELDKAFTHAQNADLCLVLGSSLTVTPAADIPRTVAERKKKLVIGNLQRTPLYSMAT</sequence>
<dbReference type="Gene3D" id="2.20.28.200">
    <property type="match status" value="1"/>
</dbReference>
<comment type="caution">
    <text evidence="9">The sequence shown here is derived from an EMBL/GenBank/DDBJ whole genome shotgun (WGS) entry which is preliminary data.</text>
</comment>